<dbReference type="KEGG" id="zpl:ZBT109_0438"/>
<dbReference type="CDD" id="cd20707">
    <property type="entry name" value="MIX_III"/>
    <property type="match status" value="1"/>
</dbReference>
<feature type="transmembrane region" description="Helical" evidence="1">
    <location>
        <begin position="728"/>
        <end position="749"/>
    </location>
</feature>
<dbReference type="AlphaFoldDB" id="A0A348HC74"/>
<keyword evidence="1" id="KW-0812">Transmembrane</keyword>
<keyword evidence="4" id="KW-1185">Reference proteome</keyword>
<feature type="transmembrane region" description="Helical" evidence="1">
    <location>
        <begin position="861"/>
        <end position="881"/>
    </location>
</feature>
<evidence type="ECO:0000256" key="1">
    <source>
        <dbReference type="SAM" id="Phobius"/>
    </source>
</evidence>
<gene>
    <name evidence="3" type="ORF">ZBT109_0438</name>
</gene>
<protein>
    <recommendedName>
        <fullName evidence="2">Toxin VasX N-terminal region domain-containing protein</fullName>
    </recommendedName>
</protein>
<evidence type="ECO:0000313" key="3">
    <source>
        <dbReference type="EMBL" id="BBG29226.1"/>
    </source>
</evidence>
<sequence>MTTTPDNTINLSRLCACSQNVSHAHKPKNGCEFCQTRGLPILPVRYAVTATHESHLSQLSPPPALANTAFEQHHYTLRLMRTGYLYLYDEAHDRCAGWFITPDAKFFHYALSDTNENGLPCLVSNIRSDENKNTLLTCNDKSHHLLASMIRWPLKGCSRLWMTYSELPIPTKTLQTLVKQSAWRSANMQPFDAQAWSNGQFIQEGAFKVSQASPYLAEANSTQGTTYDCHPFQPDPLLGKGLELQKNITEFFTQYGQANNQQGLVMALRDDIAIIETLNHDRHRPERILQSAIGNPDSELRPLNAKDYERRRQLQCYCLLNILNDNEVQKGQQEIDSYNERYKTPAGRHELAQPIVNAMAMNGALIMDEQDYLQTPEQHADTVHKEVEENQANIYENASEYINIKAFKEFKRYYETAVATRDNDLLANDRDYSSFSTAALKEIMSAFSWLSDYPLLAASFMSILLRCIQGNVMTPASKELWDKQLLPADSVGIIVKTLGLQDDALAEKLIKEFTATENDFIDQLVKSKNIQKVLKEAKSFIDGLIKKLSKQASTALIQMGPGAFDASGQKPHVWRYASVRTANILRLDANEPLYVAIKVTMPRSEGINLLLALPDEVHANPEALLPKMKEVTVNKDNEGRITRISNKPCNHIAAPPNEEKLTLTLLVTEQDKKESLRSGTTYDAYQDPKTGVYSVNVEGTSEKTTINSMRFARLKKGMVNILRAESNYSAASASVGMLFAFYAFGEALIKKDKTAKDWVSLSSSFLGVIKSGATWRDAIANAIPEEERVGKLVLWSETAWLKSIGHGINIFGIIGALYDLDQAIQAQRNGESGRVVASAYASAGLTAIGIVFTYIPLPFGIGQIVGILLMLLGAFAAWWGIQALTLEQRMWFHRSVFGLPGKYYNAEHFGGQPPAEHAPDSAQLSYHKNALNDEMLALSLLVQGIKLEIDYQGIFSGQNIKKAAINSLGVAGTVYNTLTDDHTTSVTIKITIPIELDCIIQLSLASHNIAEKRASDDNLKSEDSYIKIGNSVEKHQTIDINIMNKEPLNYKTTEHELIIEKEYTVKLYNSYPITLSIADTKDIHYVIAKDNYIINATR</sequence>
<name>A0A348HC74_9GAMM</name>
<dbReference type="InterPro" id="IPR048126">
    <property type="entry name" value="Toxin_VasX"/>
</dbReference>
<keyword evidence="1" id="KW-0472">Membrane</keyword>
<dbReference type="NCBIfam" id="NF041559">
    <property type="entry name" value="BTH_I2691_fam"/>
    <property type="match status" value="1"/>
</dbReference>
<dbReference type="EMBL" id="AP018933">
    <property type="protein sequence ID" value="BBG29226.1"/>
    <property type="molecule type" value="Genomic_DNA"/>
</dbReference>
<accession>A0A348HC74</accession>
<evidence type="ECO:0000259" key="2">
    <source>
        <dbReference type="Pfam" id="PF20249"/>
    </source>
</evidence>
<evidence type="ECO:0000313" key="4">
    <source>
        <dbReference type="Proteomes" id="UP000267342"/>
    </source>
</evidence>
<feature type="transmembrane region" description="Helical" evidence="1">
    <location>
        <begin position="835"/>
        <end position="855"/>
    </location>
</feature>
<feature type="domain" description="Toxin VasX N-terminal region" evidence="2">
    <location>
        <begin position="31"/>
        <end position="196"/>
    </location>
</feature>
<proteinExistence type="predicted"/>
<dbReference type="InterPro" id="IPR046864">
    <property type="entry name" value="VasX_N"/>
</dbReference>
<reference evidence="3 4" key="1">
    <citation type="submission" date="2018-09" db="EMBL/GenBank/DDBJ databases">
        <title>Zymobacter palmae IAM14233 (=T109) whole genome analysis.</title>
        <authorList>
            <person name="Yanase H."/>
        </authorList>
    </citation>
    <scope>NUCLEOTIDE SEQUENCE [LARGE SCALE GENOMIC DNA]</scope>
    <source>
        <strain evidence="3 4">IAM14233</strain>
    </source>
</reference>
<organism evidence="3 4">
    <name type="scientific">Zymobacter palmae</name>
    <dbReference type="NCBI Taxonomy" id="33074"/>
    <lineage>
        <taxon>Bacteria</taxon>
        <taxon>Pseudomonadati</taxon>
        <taxon>Pseudomonadota</taxon>
        <taxon>Gammaproteobacteria</taxon>
        <taxon>Oceanospirillales</taxon>
        <taxon>Halomonadaceae</taxon>
        <taxon>Zymobacter group</taxon>
        <taxon>Zymobacter</taxon>
    </lineage>
</organism>
<dbReference type="Pfam" id="PF20249">
    <property type="entry name" value="VasX_N"/>
    <property type="match status" value="1"/>
</dbReference>
<dbReference type="STRING" id="1123510.GCA_000620025_00641"/>
<dbReference type="Proteomes" id="UP000267342">
    <property type="component" value="Chromosome"/>
</dbReference>
<dbReference type="RefSeq" id="WP_145984466.1">
    <property type="nucleotide sequence ID" value="NZ_AP018933.1"/>
</dbReference>
<keyword evidence="1" id="KW-1133">Transmembrane helix</keyword>
<dbReference type="OrthoDB" id="5172397at2"/>